<accession>A0ABN8I0F5</accession>
<feature type="region of interest" description="Disordered" evidence="1">
    <location>
        <begin position="60"/>
        <end position="84"/>
    </location>
</feature>
<evidence type="ECO:0000313" key="3">
    <source>
        <dbReference type="Proteomes" id="UP000837857"/>
    </source>
</evidence>
<feature type="compositionally biased region" description="Basic and acidic residues" evidence="1">
    <location>
        <begin position="64"/>
        <end position="84"/>
    </location>
</feature>
<organism evidence="2 3">
    <name type="scientific">Iphiclides podalirius</name>
    <name type="common">scarce swallowtail</name>
    <dbReference type="NCBI Taxonomy" id="110791"/>
    <lineage>
        <taxon>Eukaryota</taxon>
        <taxon>Metazoa</taxon>
        <taxon>Ecdysozoa</taxon>
        <taxon>Arthropoda</taxon>
        <taxon>Hexapoda</taxon>
        <taxon>Insecta</taxon>
        <taxon>Pterygota</taxon>
        <taxon>Neoptera</taxon>
        <taxon>Endopterygota</taxon>
        <taxon>Lepidoptera</taxon>
        <taxon>Glossata</taxon>
        <taxon>Ditrysia</taxon>
        <taxon>Papilionoidea</taxon>
        <taxon>Papilionidae</taxon>
        <taxon>Papilioninae</taxon>
        <taxon>Iphiclides</taxon>
    </lineage>
</organism>
<reference evidence="2" key="1">
    <citation type="submission" date="2022-03" db="EMBL/GenBank/DDBJ databases">
        <authorList>
            <person name="Martin H S."/>
        </authorList>
    </citation>
    <scope>NUCLEOTIDE SEQUENCE</scope>
</reference>
<sequence length="151" mass="16489">MVPAEMALQNQPAVYNFALAKSKASESGARRTATYIAWSAEGVTRWQSVVSLDDAPKRTTNLLKRGEESGGRVKKKPPDGYRAPRLDGTRYVFRARARATGGAVRASGTDGVWSVRTEADGAVMWALPVLRARSYSDALEFHARAAPTFSW</sequence>
<name>A0ABN8I0F5_9NEOP</name>
<feature type="non-terminal residue" evidence="2">
    <location>
        <position position="1"/>
    </location>
</feature>
<gene>
    <name evidence="2" type="ORF">IPOD504_LOCUS4311</name>
</gene>
<proteinExistence type="predicted"/>
<evidence type="ECO:0000256" key="1">
    <source>
        <dbReference type="SAM" id="MobiDB-lite"/>
    </source>
</evidence>
<keyword evidence="3" id="KW-1185">Reference proteome</keyword>
<dbReference type="Proteomes" id="UP000837857">
    <property type="component" value="Chromosome 15"/>
</dbReference>
<protein>
    <submittedName>
        <fullName evidence="2">Uncharacterized protein</fullName>
    </submittedName>
</protein>
<dbReference type="EMBL" id="OW152827">
    <property type="protein sequence ID" value="CAH2043478.1"/>
    <property type="molecule type" value="Genomic_DNA"/>
</dbReference>
<evidence type="ECO:0000313" key="2">
    <source>
        <dbReference type="EMBL" id="CAH2043478.1"/>
    </source>
</evidence>